<dbReference type="EMBL" id="QGGR01000051">
    <property type="protein sequence ID" value="PWK28056.1"/>
    <property type="molecule type" value="Genomic_DNA"/>
</dbReference>
<organism evidence="2 3">
    <name type="scientific">Actinoplanes xinjiangensis</name>
    <dbReference type="NCBI Taxonomy" id="512350"/>
    <lineage>
        <taxon>Bacteria</taxon>
        <taxon>Bacillati</taxon>
        <taxon>Actinomycetota</taxon>
        <taxon>Actinomycetes</taxon>
        <taxon>Micromonosporales</taxon>
        <taxon>Micromonosporaceae</taxon>
        <taxon>Actinoplanes</taxon>
    </lineage>
</organism>
<proteinExistence type="predicted"/>
<dbReference type="Gene3D" id="3.20.20.80">
    <property type="entry name" value="Glycosidases"/>
    <property type="match status" value="1"/>
</dbReference>
<accession>A0A316EFB5</accession>
<keyword evidence="3" id="KW-1185">Reference proteome</keyword>
<feature type="region of interest" description="Disordered" evidence="1">
    <location>
        <begin position="100"/>
        <end position="144"/>
    </location>
</feature>
<feature type="compositionally biased region" description="Basic and acidic residues" evidence="1">
    <location>
        <begin position="125"/>
        <end position="144"/>
    </location>
</feature>
<evidence type="ECO:0000256" key="1">
    <source>
        <dbReference type="SAM" id="MobiDB-lite"/>
    </source>
</evidence>
<dbReference type="RefSeq" id="WP_203896664.1">
    <property type="nucleotide sequence ID" value="NZ_BONA01000117.1"/>
</dbReference>
<name>A0A316EFB5_9ACTN</name>
<evidence type="ECO:0000313" key="2">
    <source>
        <dbReference type="EMBL" id="PWK28056.1"/>
    </source>
</evidence>
<protein>
    <submittedName>
        <fullName evidence="2">Uncharacterized protein</fullName>
    </submittedName>
</protein>
<dbReference type="Proteomes" id="UP000245697">
    <property type="component" value="Unassembled WGS sequence"/>
</dbReference>
<evidence type="ECO:0000313" key="3">
    <source>
        <dbReference type="Proteomes" id="UP000245697"/>
    </source>
</evidence>
<gene>
    <name evidence="2" type="ORF">BC793_15130</name>
</gene>
<dbReference type="AlphaFoldDB" id="A0A316EFB5"/>
<sequence>MPRCRVANVMLPGEMDAVADGMTAGHRAARAAIKAHRPDLPVGFSVAIVDDLVAGDDPGVRDRKRSEVYARWLELARDDDFIGVQNYEQLTYDGVGVVPPPAGVPRNQMGSAVEPLSLAGAGPLRPHDDRPPGAGHRTRDGHPR</sequence>
<reference evidence="2 3" key="1">
    <citation type="submission" date="2018-05" db="EMBL/GenBank/DDBJ databases">
        <title>Genomic Encyclopedia of Archaeal and Bacterial Type Strains, Phase II (KMG-II): from individual species to whole genera.</title>
        <authorList>
            <person name="Goeker M."/>
        </authorList>
    </citation>
    <scope>NUCLEOTIDE SEQUENCE [LARGE SCALE GENOMIC DNA]</scope>
    <source>
        <strain evidence="2 3">DSM 45184</strain>
    </source>
</reference>
<comment type="caution">
    <text evidence="2">The sequence shown here is derived from an EMBL/GenBank/DDBJ whole genome shotgun (WGS) entry which is preliminary data.</text>
</comment>